<dbReference type="OrthoDB" id="595481at2"/>
<organism evidence="1 2">
    <name type="scientific">Roseitalea porphyridii</name>
    <dbReference type="NCBI Taxonomy" id="1852022"/>
    <lineage>
        <taxon>Bacteria</taxon>
        <taxon>Pseudomonadati</taxon>
        <taxon>Pseudomonadota</taxon>
        <taxon>Alphaproteobacteria</taxon>
        <taxon>Hyphomicrobiales</taxon>
        <taxon>Ahrensiaceae</taxon>
        <taxon>Roseitalea</taxon>
    </lineage>
</organism>
<sequence length="93" mass="10586">MGNKPEVTIFADKEEEELYRRIESDEFVPGPSHLTPERKAELMQAAQATFDESTQITIDIRFGDLLELRARAEREGVSEQELINAILHKAVSE</sequence>
<dbReference type="AlphaFoldDB" id="A0A4P6V3L7"/>
<reference evidence="1 2" key="1">
    <citation type="journal article" date="2017" name="Int. J. Syst. Evol. Microbiol.">
        <title>Roseitalea porphyridii gen. nov., sp. nov., isolated from a red alga, and reclassification of Hoeflea suaedae Chung et al. 2013 as Pseudohoeflea suaedae gen. nov., comb. nov.</title>
        <authorList>
            <person name="Hyeon J.W."/>
            <person name="Jeong S.E."/>
            <person name="Baek K."/>
            <person name="Jeon C.O."/>
        </authorList>
    </citation>
    <scope>NUCLEOTIDE SEQUENCE [LARGE SCALE GENOMIC DNA]</scope>
    <source>
        <strain evidence="1 2">MA7-20</strain>
    </source>
</reference>
<dbReference type="RefSeq" id="WP_131617038.1">
    <property type="nucleotide sequence ID" value="NZ_CP036532.1"/>
</dbReference>
<accession>A0A4P6V3L7</accession>
<name>A0A4P6V3L7_9HYPH</name>
<dbReference type="KEGG" id="rpod:E0E05_12640"/>
<dbReference type="Proteomes" id="UP000293719">
    <property type="component" value="Chromosome"/>
</dbReference>
<protein>
    <submittedName>
        <fullName evidence="1">Uncharacterized protein</fullName>
    </submittedName>
</protein>
<gene>
    <name evidence="1" type="ORF">E0E05_12640</name>
</gene>
<evidence type="ECO:0000313" key="1">
    <source>
        <dbReference type="EMBL" id="QBK31374.1"/>
    </source>
</evidence>
<dbReference type="GeneID" id="90768148"/>
<evidence type="ECO:0000313" key="2">
    <source>
        <dbReference type="Proteomes" id="UP000293719"/>
    </source>
</evidence>
<proteinExistence type="predicted"/>
<keyword evidence="2" id="KW-1185">Reference proteome</keyword>
<dbReference type="EMBL" id="CP036532">
    <property type="protein sequence ID" value="QBK31374.1"/>
    <property type="molecule type" value="Genomic_DNA"/>
</dbReference>